<sequence length="88" mass="9818">MTNRMKLSRNFLTVNGVRAGVRIDAGPWVEGIPAELIKVRCKRGAFPTAIREALSVENRSDMREDYFEADSIRLMPGHPLYDAAKAAV</sequence>
<reference evidence="2" key="1">
    <citation type="journal article" date="2019" name="Int. J. Syst. Evol. Microbiol.">
        <title>The Global Catalogue of Microorganisms (GCM) 10K type strain sequencing project: providing services to taxonomists for standard genome sequencing and annotation.</title>
        <authorList>
            <consortium name="The Broad Institute Genomics Platform"/>
            <consortium name="The Broad Institute Genome Sequencing Center for Infectious Disease"/>
            <person name="Wu L."/>
            <person name="Ma J."/>
        </authorList>
    </citation>
    <scope>NUCLEOTIDE SEQUENCE [LARGE SCALE GENOMIC DNA]</scope>
    <source>
        <strain evidence="2">JCM 3366</strain>
    </source>
</reference>
<proteinExistence type="predicted"/>
<evidence type="ECO:0000313" key="1">
    <source>
        <dbReference type="EMBL" id="MFC5584464.1"/>
    </source>
</evidence>
<name>A0ABW0T585_9HYPH</name>
<protein>
    <recommendedName>
        <fullName evidence="3">ASCH domain-containing protein</fullName>
    </recommendedName>
</protein>
<keyword evidence="2" id="KW-1185">Reference proteome</keyword>
<organism evidence="1 2">
    <name type="scientific">Nitratireductor kimnyeongensis</name>
    <dbReference type="NCBI Taxonomy" id="430679"/>
    <lineage>
        <taxon>Bacteria</taxon>
        <taxon>Pseudomonadati</taxon>
        <taxon>Pseudomonadota</taxon>
        <taxon>Alphaproteobacteria</taxon>
        <taxon>Hyphomicrobiales</taxon>
        <taxon>Phyllobacteriaceae</taxon>
        <taxon>Nitratireductor</taxon>
    </lineage>
</organism>
<evidence type="ECO:0000313" key="2">
    <source>
        <dbReference type="Proteomes" id="UP001596107"/>
    </source>
</evidence>
<dbReference type="RefSeq" id="WP_223019744.1">
    <property type="nucleotide sequence ID" value="NZ_CP078143.1"/>
</dbReference>
<gene>
    <name evidence="1" type="ORF">ACFPOD_05030</name>
</gene>
<evidence type="ECO:0008006" key="3">
    <source>
        <dbReference type="Google" id="ProtNLM"/>
    </source>
</evidence>
<comment type="caution">
    <text evidence="1">The sequence shown here is derived from an EMBL/GenBank/DDBJ whole genome shotgun (WGS) entry which is preliminary data.</text>
</comment>
<dbReference type="EMBL" id="JBHSNB010000001">
    <property type="protein sequence ID" value="MFC5584464.1"/>
    <property type="molecule type" value="Genomic_DNA"/>
</dbReference>
<dbReference type="Proteomes" id="UP001596107">
    <property type="component" value="Unassembled WGS sequence"/>
</dbReference>
<accession>A0ABW0T585</accession>